<keyword evidence="3" id="KW-1185">Reference proteome</keyword>
<reference evidence="2 3" key="1">
    <citation type="submission" date="2018-12" db="EMBL/GenBank/DDBJ databases">
        <authorList>
            <person name="Meng J."/>
        </authorList>
    </citation>
    <scope>NUCLEOTIDE SEQUENCE [LARGE SCALE GENOMIC DNA]</scope>
    <source>
        <strain evidence="2 3">HT111-2</strain>
    </source>
</reference>
<evidence type="ECO:0000259" key="1">
    <source>
        <dbReference type="Pfam" id="PF17966"/>
    </source>
</evidence>
<feature type="domain" description="Mub B2-like" evidence="1">
    <location>
        <begin position="27"/>
        <end position="109"/>
    </location>
</feature>
<dbReference type="RefSeq" id="WP_103662459.1">
    <property type="nucleotide sequence ID" value="NZ_ML136878.1"/>
</dbReference>
<protein>
    <recommendedName>
        <fullName evidence="1">Mub B2-like domain-containing protein</fullName>
    </recommendedName>
</protein>
<dbReference type="AlphaFoldDB" id="A0A437SVN6"/>
<name>A0A437SVN6_9LACO</name>
<comment type="caution">
    <text evidence="2">The sequence shown here is derived from an EMBL/GenBank/DDBJ whole genome shotgun (WGS) entry which is preliminary data.</text>
</comment>
<organism evidence="2 3">
    <name type="scientific">Lactobacillus xujianguonis</name>
    <dbReference type="NCBI Taxonomy" id="2495899"/>
    <lineage>
        <taxon>Bacteria</taxon>
        <taxon>Bacillati</taxon>
        <taxon>Bacillota</taxon>
        <taxon>Bacilli</taxon>
        <taxon>Lactobacillales</taxon>
        <taxon>Lactobacillaceae</taxon>
        <taxon>Lactobacillus</taxon>
    </lineage>
</organism>
<dbReference type="Proteomes" id="UP000288291">
    <property type="component" value="Unassembled WGS sequence"/>
</dbReference>
<gene>
    <name evidence="2" type="ORF">EJK17_04600</name>
</gene>
<evidence type="ECO:0000313" key="3">
    <source>
        <dbReference type="Proteomes" id="UP000288291"/>
    </source>
</evidence>
<proteinExistence type="predicted"/>
<sequence length="158" mass="17863">MYLTFDNTEDPDDQNYYVYLYHGTKDGQTQTKQIQEVIRYVEEGTNHEIAPAHQTSTITFTRTEEQDAVTGDFIKWSNWNASINTFAAVNNPKVANYTVDAKNVSQKLNGSTTSFATITADQVNAINFTQDMINNLPEKGVAQLEIVVPYTSNYLTFK</sequence>
<dbReference type="Pfam" id="PF17966">
    <property type="entry name" value="Muc_B2"/>
    <property type="match status" value="1"/>
</dbReference>
<dbReference type="InterPro" id="IPR041495">
    <property type="entry name" value="Mub_B2"/>
</dbReference>
<evidence type="ECO:0000313" key="2">
    <source>
        <dbReference type="EMBL" id="RVU70988.1"/>
    </source>
</evidence>
<dbReference type="EMBL" id="RXIA01000010">
    <property type="protein sequence ID" value="RVU70988.1"/>
    <property type="molecule type" value="Genomic_DNA"/>
</dbReference>
<accession>A0A437SVN6</accession>
<dbReference type="Gene3D" id="2.60.40.4300">
    <property type="match status" value="1"/>
</dbReference>